<proteinExistence type="predicted"/>
<comment type="caution">
    <text evidence="1">The sequence shown here is derived from an EMBL/GenBank/DDBJ whole genome shotgun (WGS) entry which is preliminary data.</text>
</comment>
<protein>
    <submittedName>
        <fullName evidence="1">Uncharacterized protein</fullName>
    </submittedName>
</protein>
<reference evidence="1" key="1">
    <citation type="submission" date="2023-06" db="EMBL/GenBank/DDBJ databases">
        <authorList>
            <consortium name="Lawrence Berkeley National Laboratory"/>
            <person name="Ahrendt S."/>
            <person name="Sahu N."/>
            <person name="Indic B."/>
            <person name="Wong-Bajracharya J."/>
            <person name="Merenyi Z."/>
            <person name="Ke H.-M."/>
            <person name="Monk M."/>
            <person name="Kocsube S."/>
            <person name="Drula E."/>
            <person name="Lipzen A."/>
            <person name="Balint B."/>
            <person name="Henrissat B."/>
            <person name="Andreopoulos B."/>
            <person name="Martin F.M."/>
            <person name="Harder C.B."/>
            <person name="Rigling D."/>
            <person name="Ford K.L."/>
            <person name="Foster G.D."/>
            <person name="Pangilinan J."/>
            <person name="Papanicolaou A."/>
            <person name="Barry K."/>
            <person name="LaButti K."/>
            <person name="Viragh M."/>
            <person name="Koriabine M."/>
            <person name="Yan M."/>
            <person name="Riley R."/>
            <person name="Champramary S."/>
            <person name="Plett K.L."/>
            <person name="Tsai I.J."/>
            <person name="Slot J."/>
            <person name="Sipos G."/>
            <person name="Plett J."/>
            <person name="Nagy L.G."/>
            <person name="Grigoriev I.V."/>
        </authorList>
    </citation>
    <scope>NUCLEOTIDE SEQUENCE</scope>
    <source>
        <strain evidence="1">CCBAS 213</strain>
    </source>
</reference>
<sequence>MPISYNCFDEQGRVILDDLTLNDYFYKSFVLHLGCSRVSVVMYTEEGTKGSDDRDLADLEHVISRPTSLQKDRLWQIYESIHLLFGRNTWRCFHYPESCPGYPGFASYGRVVGDLEEWTLEWTGDSERSSSRHFKFVASRHFLRVYSNFFSSKTTSVHWSLSPNQIYSFSVFPSDRKNYQRLAFSWFAQALLREQGPYPILDLREG</sequence>
<evidence type="ECO:0000313" key="2">
    <source>
        <dbReference type="Proteomes" id="UP001175211"/>
    </source>
</evidence>
<accession>A0AA39JFV9</accession>
<organism evidence="1 2">
    <name type="scientific">Armillaria tabescens</name>
    <name type="common">Ringless honey mushroom</name>
    <name type="synonym">Agaricus tabescens</name>
    <dbReference type="NCBI Taxonomy" id="1929756"/>
    <lineage>
        <taxon>Eukaryota</taxon>
        <taxon>Fungi</taxon>
        <taxon>Dikarya</taxon>
        <taxon>Basidiomycota</taxon>
        <taxon>Agaricomycotina</taxon>
        <taxon>Agaricomycetes</taxon>
        <taxon>Agaricomycetidae</taxon>
        <taxon>Agaricales</taxon>
        <taxon>Marasmiineae</taxon>
        <taxon>Physalacriaceae</taxon>
        <taxon>Desarmillaria</taxon>
    </lineage>
</organism>
<gene>
    <name evidence="1" type="ORF">EV420DRAFT_1082717</name>
</gene>
<dbReference type="EMBL" id="JAUEPS010000066">
    <property type="protein sequence ID" value="KAK0442012.1"/>
    <property type="molecule type" value="Genomic_DNA"/>
</dbReference>
<keyword evidence="2" id="KW-1185">Reference proteome</keyword>
<dbReference type="GeneID" id="85349277"/>
<evidence type="ECO:0000313" key="1">
    <source>
        <dbReference type="EMBL" id="KAK0442012.1"/>
    </source>
</evidence>
<dbReference type="RefSeq" id="XP_060324165.1">
    <property type="nucleotide sequence ID" value="XM_060465729.1"/>
</dbReference>
<dbReference type="Proteomes" id="UP001175211">
    <property type="component" value="Unassembled WGS sequence"/>
</dbReference>
<name>A0AA39JFV9_ARMTA</name>
<dbReference type="AlphaFoldDB" id="A0AA39JFV9"/>